<organism evidence="3 4">
    <name type="scientific">Caerostris darwini</name>
    <dbReference type="NCBI Taxonomy" id="1538125"/>
    <lineage>
        <taxon>Eukaryota</taxon>
        <taxon>Metazoa</taxon>
        <taxon>Ecdysozoa</taxon>
        <taxon>Arthropoda</taxon>
        <taxon>Chelicerata</taxon>
        <taxon>Arachnida</taxon>
        <taxon>Araneae</taxon>
        <taxon>Araneomorphae</taxon>
        <taxon>Entelegynae</taxon>
        <taxon>Araneoidea</taxon>
        <taxon>Araneidae</taxon>
        <taxon>Caerostris</taxon>
    </lineage>
</organism>
<evidence type="ECO:0000313" key="3">
    <source>
        <dbReference type="EMBL" id="GIY03752.1"/>
    </source>
</evidence>
<proteinExistence type="predicted"/>
<evidence type="ECO:0000256" key="2">
    <source>
        <dbReference type="SAM" id="Phobius"/>
    </source>
</evidence>
<keyword evidence="2" id="KW-0472">Membrane</keyword>
<comment type="caution">
    <text evidence="3">The sequence shown here is derived from an EMBL/GenBank/DDBJ whole genome shotgun (WGS) entry which is preliminary data.</text>
</comment>
<evidence type="ECO:0000256" key="1">
    <source>
        <dbReference type="SAM" id="MobiDB-lite"/>
    </source>
</evidence>
<gene>
    <name evidence="3" type="ORF">CDAR_366581</name>
</gene>
<keyword evidence="2" id="KW-1133">Transmembrane helix</keyword>
<dbReference type="Proteomes" id="UP001054837">
    <property type="component" value="Unassembled WGS sequence"/>
</dbReference>
<dbReference type="AlphaFoldDB" id="A0AAV4Q6D0"/>
<name>A0AAV4Q6D0_9ARAC</name>
<evidence type="ECO:0000313" key="4">
    <source>
        <dbReference type="Proteomes" id="UP001054837"/>
    </source>
</evidence>
<keyword evidence="4" id="KW-1185">Reference proteome</keyword>
<dbReference type="EMBL" id="BPLQ01003840">
    <property type="protein sequence ID" value="GIY03752.1"/>
    <property type="molecule type" value="Genomic_DNA"/>
</dbReference>
<keyword evidence="2" id="KW-0812">Transmembrane</keyword>
<accession>A0AAV4Q6D0</accession>
<reference evidence="3 4" key="1">
    <citation type="submission" date="2021-06" db="EMBL/GenBank/DDBJ databases">
        <title>Caerostris darwini draft genome.</title>
        <authorList>
            <person name="Kono N."/>
            <person name="Arakawa K."/>
        </authorList>
    </citation>
    <scope>NUCLEOTIDE SEQUENCE [LARGE SCALE GENOMIC DNA]</scope>
</reference>
<feature type="region of interest" description="Disordered" evidence="1">
    <location>
        <begin position="95"/>
        <end position="124"/>
    </location>
</feature>
<sequence>MQLFGTTDLRNGTDEKRAKILFIVNSCGVIQGAEAYSSGFWLGTHLFTLLFIDVIYASVPLYLCVCSSGKANPVSSSPRSACKLEGGPDLRLHAAGPCKGARSQQGPFAAKNAAADAQKPETER</sequence>
<protein>
    <submittedName>
        <fullName evidence="3">Uncharacterized protein</fullName>
    </submittedName>
</protein>
<feature type="transmembrane region" description="Helical" evidence="2">
    <location>
        <begin position="46"/>
        <end position="65"/>
    </location>
</feature>